<reference evidence="6" key="2">
    <citation type="submission" date="2021-04" db="EMBL/GenBank/DDBJ databases">
        <authorList>
            <person name="Gilroy R."/>
        </authorList>
    </citation>
    <scope>NUCLEOTIDE SEQUENCE</scope>
    <source>
        <strain evidence="6">5134</strain>
    </source>
</reference>
<comment type="subunit">
    <text evidence="2">Homodimer.</text>
</comment>
<keyword evidence="2" id="KW-0963">Cytoplasm</keyword>
<keyword evidence="2" id="KW-0486">Methionine biosynthesis</keyword>
<feature type="domain" description="AB hydrolase-1" evidence="5">
    <location>
        <begin position="40"/>
        <end position="188"/>
    </location>
</feature>
<accession>A0A9D1YZR2</accession>
<dbReference type="AlphaFoldDB" id="A0A9D1YZR2"/>
<dbReference type="InterPro" id="IPR029058">
    <property type="entry name" value="AB_hydrolase_fold"/>
</dbReference>
<comment type="function">
    <text evidence="2">Transfers an acetyl group from acetyl-CoA to L-homoserine, forming acetyl-L-homoserine.</text>
</comment>
<evidence type="ECO:0000313" key="6">
    <source>
        <dbReference type="EMBL" id="HIY68515.1"/>
    </source>
</evidence>
<dbReference type="InterPro" id="IPR008220">
    <property type="entry name" value="HAT_MetX-like"/>
</dbReference>
<dbReference type="Gene3D" id="3.40.50.1820">
    <property type="entry name" value="alpha/beta hydrolase"/>
    <property type="match status" value="1"/>
</dbReference>
<dbReference type="Pfam" id="PF00561">
    <property type="entry name" value="Abhydrolase_1"/>
    <property type="match status" value="1"/>
</dbReference>
<dbReference type="NCBIfam" id="TIGR01392">
    <property type="entry name" value="homoserO_Ac_trn"/>
    <property type="match status" value="1"/>
</dbReference>
<dbReference type="Proteomes" id="UP000886844">
    <property type="component" value="Unassembled WGS sequence"/>
</dbReference>
<feature type="binding site" evidence="2">
    <location>
        <position position="201"/>
    </location>
    <ligand>
        <name>substrate</name>
    </ligand>
</feature>
<reference evidence="6" key="1">
    <citation type="journal article" date="2021" name="PeerJ">
        <title>Extensive microbial diversity within the chicken gut microbiome revealed by metagenomics and culture.</title>
        <authorList>
            <person name="Gilroy R."/>
            <person name="Ravi A."/>
            <person name="Getino M."/>
            <person name="Pursley I."/>
            <person name="Horton D.L."/>
            <person name="Alikhan N.F."/>
            <person name="Baker D."/>
            <person name="Gharbi K."/>
            <person name="Hall N."/>
            <person name="Watson M."/>
            <person name="Adriaenssens E.M."/>
            <person name="Foster-Nyarko E."/>
            <person name="Jarju S."/>
            <person name="Secka A."/>
            <person name="Antonio M."/>
            <person name="Oren A."/>
            <person name="Chaudhuri R.R."/>
            <person name="La Ragione R."/>
            <person name="Hildebrand F."/>
            <person name="Pallen M.J."/>
        </authorList>
    </citation>
    <scope>NUCLEOTIDE SEQUENCE</scope>
    <source>
        <strain evidence="6">5134</strain>
    </source>
</reference>
<protein>
    <recommendedName>
        <fullName evidence="2">Homoserine O-acetyltransferase</fullName>
        <shortName evidence="2">HAT</shortName>
        <ecNumber evidence="2">2.3.1.31</ecNumber>
    </recommendedName>
    <alternativeName>
        <fullName evidence="2">Homoserine transacetylase</fullName>
        <shortName evidence="2">HTA</shortName>
    </alternativeName>
</protein>
<dbReference type="PIRSF" id="PIRSF000443">
    <property type="entry name" value="Homoser_Ac_trans"/>
    <property type="match status" value="1"/>
</dbReference>
<comment type="similarity">
    <text evidence="2">Belongs to the AB hydrolase superfamily. MetX family.</text>
</comment>
<proteinExistence type="inferred from homology"/>
<sequence>MEPQIYTAPGPFALERGATLPELRIAYHTYGRMNAARDNVVWVCHALTANSEVADWWPHTVEPGRFLDPERWFVVCANILGSHYGTTGPLHVNPATGRPWYGSFPAFTIRDIVRAHRLLADALGVGRIALLVGSSVGGFQAVEWAVMEPARIERLALIATDAKASPWNIAINETQRMAIEADSTFGEERPDAGMKGLATARALGLLSYRGPEGYNLTQQDREENPALHRACTYQQYQGEKLCRRYNAYSYHAILNAFDTHDVGRGRGGVEAALRQIRARTLVVGITTDIIFTPGEMRRLQGQIPGSLYREIDSPFGHDGFLVEYEQLNALLLPFMAEREGQAPETQSPEENGMASETNRPEATASTETTR</sequence>
<dbReference type="GO" id="GO:0004414">
    <property type="term" value="F:homoserine O-acetyltransferase activity"/>
    <property type="evidence" value="ECO:0007669"/>
    <property type="project" value="UniProtKB-UniRule"/>
</dbReference>
<dbReference type="GO" id="GO:0005737">
    <property type="term" value="C:cytoplasm"/>
    <property type="evidence" value="ECO:0007669"/>
    <property type="project" value="UniProtKB-SubCell"/>
</dbReference>
<comment type="caution">
    <text evidence="2">Lacks conserved residue(s) required for the propagation of feature annotation.</text>
</comment>
<evidence type="ECO:0000313" key="7">
    <source>
        <dbReference type="Proteomes" id="UP000886844"/>
    </source>
</evidence>
<evidence type="ECO:0000256" key="3">
    <source>
        <dbReference type="PIRSR" id="PIRSR000443-1"/>
    </source>
</evidence>
<keyword evidence="2 6" id="KW-0012">Acyltransferase</keyword>
<feature type="region of interest" description="Disordered" evidence="4">
    <location>
        <begin position="338"/>
        <end position="370"/>
    </location>
</feature>
<feature type="active site" evidence="2 3">
    <location>
        <position position="317"/>
    </location>
</feature>
<comment type="caution">
    <text evidence="6">The sequence shown here is derived from an EMBL/GenBank/DDBJ whole genome shotgun (WGS) entry which is preliminary data.</text>
</comment>
<evidence type="ECO:0000256" key="4">
    <source>
        <dbReference type="SAM" id="MobiDB-lite"/>
    </source>
</evidence>
<dbReference type="HAMAP" id="MF_00296">
    <property type="entry name" value="MetX_acyltransf"/>
    <property type="match status" value="1"/>
</dbReference>
<dbReference type="EMBL" id="DXDA01000031">
    <property type="protein sequence ID" value="HIY68515.1"/>
    <property type="molecule type" value="Genomic_DNA"/>
</dbReference>
<dbReference type="GO" id="GO:0009086">
    <property type="term" value="P:methionine biosynthetic process"/>
    <property type="evidence" value="ECO:0007669"/>
    <property type="project" value="UniProtKB-UniRule"/>
</dbReference>
<feature type="active site" evidence="2 3">
    <location>
        <position position="288"/>
    </location>
</feature>
<organism evidence="6 7">
    <name type="scientific">Candidatus Alistipes intestinigallinarum</name>
    <dbReference type="NCBI Taxonomy" id="2838440"/>
    <lineage>
        <taxon>Bacteria</taxon>
        <taxon>Pseudomonadati</taxon>
        <taxon>Bacteroidota</taxon>
        <taxon>Bacteroidia</taxon>
        <taxon>Bacteroidales</taxon>
        <taxon>Rikenellaceae</taxon>
        <taxon>Alistipes</taxon>
    </lineage>
</organism>
<feature type="active site" description="Nucleophile" evidence="2 3">
    <location>
        <position position="135"/>
    </location>
</feature>
<keyword evidence="1 2" id="KW-0808">Transferase</keyword>
<dbReference type="SUPFAM" id="SSF53474">
    <property type="entry name" value="alpha/beta-Hydrolases"/>
    <property type="match status" value="1"/>
</dbReference>
<feature type="compositionally biased region" description="Polar residues" evidence="4">
    <location>
        <begin position="343"/>
        <end position="357"/>
    </location>
</feature>
<evidence type="ECO:0000259" key="5">
    <source>
        <dbReference type="Pfam" id="PF00561"/>
    </source>
</evidence>
<evidence type="ECO:0000256" key="2">
    <source>
        <dbReference type="HAMAP-Rule" id="MF_00296"/>
    </source>
</evidence>
<dbReference type="PANTHER" id="PTHR32268:SF11">
    <property type="entry name" value="HOMOSERINE O-ACETYLTRANSFERASE"/>
    <property type="match status" value="1"/>
</dbReference>
<gene>
    <name evidence="6" type="primary">metX</name>
    <name evidence="2" type="synonym">metXA</name>
    <name evidence="6" type="ORF">H9828_03765</name>
</gene>
<dbReference type="InterPro" id="IPR000073">
    <property type="entry name" value="AB_hydrolase_1"/>
</dbReference>
<dbReference type="EC" id="2.3.1.31" evidence="2"/>
<dbReference type="GO" id="GO:0009092">
    <property type="term" value="P:homoserine metabolic process"/>
    <property type="evidence" value="ECO:0007669"/>
    <property type="project" value="TreeGrafter"/>
</dbReference>
<keyword evidence="2" id="KW-0028">Amino-acid biosynthesis</keyword>
<comment type="subcellular location">
    <subcellularLocation>
        <location evidence="2">Cytoplasm</location>
    </subcellularLocation>
</comment>
<dbReference type="PANTHER" id="PTHR32268">
    <property type="entry name" value="HOMOSERINE O-ACETYLTRANSFERASE"/>
    <property type="match status" value="1"/>
</dbReference>
<name>A0A9D1YZR2_9BACT</name>
<evidence type="ECO:0000256" key="1">
    <source>
        <dbReference type="ARBA" id="ARBA00022679"/>
    </source>
</evidence>
<comment type="catalytic activity">
    <reaction evidence="2">
        <text>L-homoserine + acetyl-CoA = O-acetyl-L-homoserine + CoA</text>
        <dbReference type="Rhea" id="RHEA:13701"/>
        <dbReference type="ChEBI" id="CHEBI:57287"/>
        <dbReference type="ChEBI" id="CHEBI:57288"/>
        <dbReference type="ChEBI" id="CHEBI:57476"/>
        <dbReference type="ChEBI" id="CHEBI:57716"/>
        <dbReference type="EC" id="2.3.1.31"/>
    </reaction>
</comment>
<feature type="binding site" evidence="2">
    <location>
        <position position="318"/>
    </location>
    <ligand>
        <name>substrate</name>
    </ligand>
</feature>
<comment type="pathway">
    <text evidence="2">Amino-acid biosynthesis; L-methionine biosynthesis via de novo pathway; O-acetyl-L-homoserine from L-homoserine: step 1/1.</text>
</comment>